<protein>
    <recommendedName>
        <fullName evidence="9 12">4-hydroxy-tetrahydrodipicolinate reductase</fullName>
        <shortName evidence="12">HTPA reductase</shortName>
        <ecNumber evidence="9 12">1.17.1.8</ecNumber>
    </recommendedName>
</protein>
<comment type="caution">
    <text evidence="12">Lacks conserved residue(s) required for the propagation of feature annotation.</text>
</comment>
<evidence type="ECO:0000256" key="9">
    <source>
        <dbReference type="ARBA" id="ARBA00038983"/>
    </source>
</evidence>
<dbReference type="GO" id="GO:0050661">
    <property type="term" value="F:NADP binding"/>
    <property type="evidence" value="ECO:0007669"/>
    <property type="project" value="UniProtKB-UniRule"/>
</dbReference>
<evidence type="ECO:0000256" key="12">
    <source>
        <dbReference type="HAMAP-Rule" id="MF_00102"/>
    </source>
</evidence>
<sequence>MNVMITGYGRMGREIENILIQRGHSIALRVDKGGYGDCTEVTADGLKGVDVVIEFSLPQGIENNIRLYAQSKTPVVIGTTGWDDKKDIIKDIILNNKSTLLYGSNFSVGAHIFFDLVSKAAGLINNTPEYDIMMLEYHHNKKKDSPSGTALTTAEKILKNNNRKEKIWTDKLDRAIDDNELHVASVRGGQIPGIHTVTLDSFADSIQITHNARNRSGFALGAVMASEWLQDKKGFFTVEDFIEELLKK</sequence>
<keyword evidence="2 12" id="KW-0028">Amino-acid biosynthesis</keyword>
<dbReference type="HAMAP" id="MF_00102">
    <property type="entry name" value="DapB"/>
    <property type="match status" value="1"/>
</dbReference>
<dbReference type="PIRSF" id="PIRSF000161">
    <property type="entry name" value="DHPR"/>
    <property type="match status" value="1"/>
</dbReference>
<dbReference type="InterPro" id="IPR036291">
    <property type="entry name" value="NAD(P)-bd_dom_sf"/>
</dbReference>
<keyword evidence="4 12" id="KW-0220">Diaminopimelate biosynthesis</keyword>
<evidence type="ECO:0000313" key="15">
    <source>
        <dbReference type="EMBL" id="QEN05724.1"/>
    </source>
</evidence>
<feature type="binding site" evidence="12">
    <location>
        <position position="31"/>
    </location>
    <ligand>
        <name>NAD(+)</name>
        <dbReference type="ChEBI" id="CHEBI:57540"/>
    </ligand>
</feature>
<feature type="binding site" evidence="12">
    <location>
        <begin position="103"/>
        <end position="106"/>
    </location>
    <ligand>
        <name>NAD(+)</name>
        <dbReference type="ChEBI" id="CHEBI:57540"/>
    </ligand>
</feature>
<dbReference type="Gene3D" id="3.40.50.720">
    <property type="entry name" value="NAD(P)-binding Rossmann-like Domain"/>
    <property type="match status" value="1"/>
</dbReference>
<keyword evidence="3 12" id="KW-0521">NADP</keyword>
<feature type="binding site" evidence="12">
    <location>
        <position position="139"/>
    </location>
    <ligand>
        <name>(S)-2,3,4,5-tetrahydrodipicolinate</name>
        <dbReference type="ChEBI" id="CHEBI:16845"/>
    </ligand>
</feature>
<feature type="active site" description="Proton donor/acceptor" evidence="12">
    <location>
        <position position="138"/>
    </location>
</feature>
<dbReference type="EMBL" id="CP035807">
    <property type="protein sequence ID" value="QEN05724.1"/>
    <property type="molecule type" value="Genomic_DNA"/>
</dbReference>
<dbReference type="NCBIfam" id="TIGR00036">
    <property type="entry name" value="dapB"/>
    <property type="match status" value="1"/>
</dbReference>
<proteinExistence type="inferred from homology"/>
<keyword evidence="16" id="KW-1185">Reference proteome</keyword>
<comment type="catalytic activity">
    <reaction evidence="10 12">
        <text>(S)-2,3,4,5-tetrahydrodipicolinate + NADP(+) + H2O = (2S,4S)-4-hydroxy-2,3,4,5-tetrahydrodipicolinate + NADPH + H(+)</text>
        <dbReference type="Rhea" id="RHEA:35331"/>
        <dbReference type="ChEBI" id="CHEBI:15377"/>
        <dbReference type="ChEBI" id="CHEBI:15378"/>
        <dbReference type="ChEBI" id="CHEBI:16845"/>
        <dbReference type="ChEBI" id="CHEBI:57783"/>
        <dbReference type="ChEBI" id="CHEBI:58349"/>
        <dbReference type="ChEBI" id="CHEBI:67139"/>
        <dbReference type="EC" id="1.17.1.8"/>
    </reaction>
</comment>
<dbReference type="InterPro" id="IPR023940">
    <property type="entry name" value="DHDPR_bac"/>
</dbReference>
<evidence type="ECO:0000256" key="8">
    <source>
        <dbReference type="ARBA" id="ARBA00037922"/>
    </source>
</evidence>
<keyword evidence="5 12" id="KW-0560">Oxidoreductase</keyword>
<reference evidence="15 16" key="1">
    <citation type="submission" date="2019-02" db="EMBL/GenBank/DDBJ databases">
        <authorList>
            <person name="Fomenkov A."/>
            <person name="Dubinina G."/>
            <person name="Grabovich M."/>
            <person name="Vincze T."/>
            <person name="Roberts R.J."/>
        </authorList>
    </citation>
    <scope>NUCLEOTIDE SEQUENCE [LARGE SCALE GENOMIC DNA]</scope>
    <source>
        <strain evidence="15 16">P</strain>
    </source>
</reference>
<dbReference type="PANTHER" id="PTHR20836">
    <property type="entry name" value="DIHYDRODIPICOLINATE REDUCTASE"/>
    <property type="match status" value="1"/>
</dbReference>
<dbReference type="Proteomes" id="UP000323824">
    <property type="component" value="Chromosome"/>
</dbReference>
<accession>A0A5C1QGI2</accession>
<evidence type="ECO:0000256" key="1">
    <source>
        <dbReference type="ARBA" id="ARBA00006642"/>
    </source>
</evidence>
<dbReference type="RefSeq" id="WP_149568958.1">
    <property type="nucleotide sequence ID" value="NZ_CP035807.1"/>
</dbReference>
<evidence type="ECO:0000256" key="7">
    <source>
        <dbReference type="ARBA" id="ARBA00023154"/>
    </source>
</evidence>
<comment type="function">
    <text evidence="12">Catalyzes the conversion of 4-hydroxy-tetrahydrodipicolinate (HTPA) to tetrahydrodipicolinate.</text>
</comment>
<evidence type="ECO:0000256" key="2">
    <source>
        <dbReference type="ARBA" id="ARBA00022605"/>
    </source>
</evidence>
<comment type="subunit">
    <text evidence="12">Homotetramer.</text>
</comment>
<dbReference type="SUPFAM" id="SSF51735">
    <property type="entry name" value="NAD(P)-binding Rossmann-fold domains"/>
    <property type="match status" value="1"/>
</dbReference>
<comment type="similarity">
    <text evidence="1 12">Belongs to the DapB family.</text>
</comment>
<dbReference type="KEGG" id="sper:EW093_13710"/>
<organism evidence="15 16">
    <name type="scientific">Thiospirochaeta perfilievii</name>
    <dbReference type="NCBI Taxonomy" id="252967"/>
    <lineage>
        <taxon>Bacteria</taxon>
        <taxon>Pseudomonadati</taxon>
        <taxon>Spirochaetota</taxon>
        <taxon>Spirochaetia</taxon>
        <taxon>Spirochaetales</taxon>
        <taxon>Spirochaetaceae</taxon>
        <taxon>Thiospirochaeta</taxon>
    </lineage>
</organism>
<dbReference type="GO" id="GO:0016726">
    <property type="term" value="F:oxidoreductase activity, acting on CH or CH2 groups, NAD or NADP as acceptor"/>
    <property type="evidence" value="ECO:0007669"/>
    <property type="project" value="UniProtKB-UniRule"/>
</dbReference>
<evidence type="ECO:0000256" key="4">
    <source>
        <dbReference type="ARBA" id="ARBA00022915"/>
    </source>
</evidence>
<keyword evidence="6 12" id="KW-0520">NAD</keyword>
<dbReference type="InterPro" id="IPR022663">
    <property type="entry name" value="DapB_C"/>
</dbReference>
<dbReference type="Pfam" id="PF01113">
    <property type="entry name" value="DapB_N"/>
    <property type="match status" value="1"/>
</dbReference>
<evidence type="ECO:0000256" key="11">
    <source>
        <dbReference type="ARBA" id="ARBA00049396"/>
    </source>
</evidence>
<dbReference type="Pfam" id="PF05173">
    <property type="entry name" value="DapB_C"/>
    <property type="match status" value="1"/>
</dbReference>
<keyword evidence="12" id="KW-0963">Cytoplasm</keyword>
<reference evidence="15 16" key="2">
    <citation type="submission" date="2019-09" db="EMBL/GenBank/DDBJ databases">
        <title>Complete Genome Sequence and Methylome Analysis of free living Spirochaetas.</title>
        <authorList>
            <person name="Leshcheva N."/>
            <person name="Mikheeva N."/>
        </authorList>
    </citation>
    <scope>NUCLEOTIDE SEQUENCE [LARGE SCALE GENOMIC DNA]</scope>
    <source>
        <strain evidence="15 16">P</strain>
    </source>
</reference>
<name>A0A5C1QGI2_9SPIO</name>
<dbReference type="UniPathway" id="UPA00034">
    <property type="reaction ID" value="UER00018"/>
</dbReference>
<dbReference type="OrthoDB" id="9790352at2"/>
<feature type="active site" description="Proton donor" evidence="12">
    <location>
        <position position="142"/>
    </location>
</feature>
<comment type="catalytic activity">
    <reaction evidence="11 12">
        <text>(S)-2,3,4,5-tetrahydrodipicolinate + NAD(+) + H2O = (2S,4S)-4-hydroxy-2,3,4,5-tetrahydrodipicolinate + NADH + H(+)</text>
        <dbReference type="Rhea" id="RHEA:35323"/>
        <dbReference type="ChEBI" id="CHEBI:15377"/>
        <dbReference type="ChEBI" id="CHEBI:15378"/>
        <dbReference type="ChEBI" id="CHEBI:16845"/>
        <dbReference type="ChEBI" id="CHEBI:57540"/>
        <dbReference type="ChEBI" id="CHEBI:57945"/>
        <dbReference type="ChEBI" id="CHEBI:67139"/>
        <dbReference type="EC" id="1.17.1.8"/>
    </reaction>
</comment>
<feature type="domain" description="Dihydrodipicolinate reductase N-terminal" evidence="13">
    <location>
        <begin position="1"/>
        <end position="106"/>
    </location>
</feature>
<comment type="pathway">
    <text evidence="8 12">Amino-acid biosynthesis; L-lysine biosynthesis via DAP pathway; (S)-tetrahydrodipicolinate from L-aspartate: step 4/4.</text>
</comment>
<comment type="subcellular location">
    <subcellularLocation>
        <location evidence="12">Cytoplasm</location>
    </subcellularLocation>
</comment>
<dbReference type="GO" id="GO:0009089">
    <property type="term" value="P:lysine biosynthetic process via diaminopimelate"/>
    <property type="evidence" value="ECO:0007669"/>
    <property type="project" value="UniProtKB-UniRule"/>
</dbReference>
<dbReference type="SUPFAM" id="SSF55347">
    <property type="entry name" value="Glyceraldehyde-3-phosphate dehydrogenase-like, C-terminal domain"/>
    <property type="match status" value="1"/>
</dbReference>
<evidence type="ECO:0000256" key="3">
    <source>
        <dbReference type="ARBA" id="ARBA00022857"/>
    </source>
</evidence>
<evidence type="ECO:0000256" key="10">
    <source>
        <dbReference type="ARBA" id="ARBA00049080"/>
    </source>
</evidence>
<dbReference type="GO" id="GO:0051287">
    <property type="term" value="F:NAD binding"/>
    <property type="evidence" value="ECO:0007669"/>
    <property type="project" value="UniProtKB-UniRule"/>
</dbReference>
<dbReference type="PANTHER" id="PTHR20836:SF0">
    <property type="entry name" value="4-HYDROXY-TETRAHYDRODIPICOLINATE REDUCTASE 1, CHLOROPLASTIC-RELATED"/>
    <property type="match status" value="1"/>
</dbReference>
<dbReference type="GO" id="GO:0019877">
    <property type="term" value="P:diaminopimelate biosynthetic process"/>
    <property type="evidence" value="ECO:0007669"/>
    <property type="project" value="UniProtKB-UniRule"/>
</dbReference>
<evidence type="ECO:0000256" key="5">
    <source>
        <dbReference type="ARBA" id="ARBA00023002"/>
    </source>
</evidence>
<gene>
    <name evidence="12 15" type="primary">dapB</name>
    <name evidence="15" type="ORF">EW093_13710</name>
</gene>
<feature type="binding site" evidence="12">
    <location>
        <position position="32"/>
    </location>
    <ligand>
        <name>NADP(+)</name>
        <dbReference type="ChEBI" id="CHEBI:58349"/>
    </ligand>
</feature>
<evidence type="ECO:0000259" key="14">
    <source>
        <dbReference type="Pfam" id="PF05173"/>
    </source>
</evidence>
<keyword evidence="7 12" id="KW-0457">Lysine biosynthesis</keyword>
<dbReference type="InterPro" id="IPR000846">
    <property type="entry name" value="DapB_N"/>
</dbReference>
<dbReference type="EC" id="1.17.1.8" evidence="9 12"/>
<feature type="binding site" evidence="12">
    <location>
        <begin position="78"/>
        <end position="80"/>
    </location>
    <ligand>
        <name>NAD(+)</name>
        <dbReference type="ChEBI" id="CHEBI:57540"/>
    </ligand>
</feature>
<evidence type="ECO:0000313" key="16">
    <source>
        <dbReference type="Proteomes" id="UP000323824"/>
    </source>
</evidence>
<dbReference type="GO" id="GO:0008839">
    <property type="term" value="F:4-hydroxy-tetrahydrodipicolinate reductase"/>
    <property type="evidence" value="ECO:0007669"/>
    <property type="project" value="UniProtKB-UniRule"/>
</dbReference>
<evidence type="ECO:0000259" key="13">
    <source>
        <dbReference type="Pfam" id="PF01113"/>
    </source>
</evidence>
<evidence type="ECO:0000256" key="6">
    <source>
        <dbReference type="ARBA" id="ARBA00023027"/>
    </source>
</evidence>
<dbReference type="Gene3D" id="3.30.360.10">
    <property type="entry name" value="Dihydrodipicolinate Reductase, domain 2"/>
    <property type="match status" value="1"/>
</dbReference>
<dbReference type="AlphaFoldDB" id="A0A5C1QGI2"/>
<dbReference type="GO" id="GO:0005829">
    <property type="term" value="C:cytosol"/>
    <property type="evidence" value="ECO:0007669"/>
    <property type="project" value="TreeGrafter"/>
</dbReference>
<feature type="domain" description="Dihydrodipicolinate reductase C-terminal" evidence="14">
    <location>
        <begin position="109"/>
        <end position="241"/>
    </location>
</feature>
<feature type="binding site" evidence="12">
    <location>
        <begin position="148"/>
        <end position="149"/>
    </location>
    <ligand>
        <name>(S)-2,3,4,5-tetrahydrodipicolinate</name>
        <dbReference type="ChEBI" id="CHEBI:16845"/>
    </ligand>
</feature>
<comment type="caution">
    <text evidence="12">Was originally thought to be a dihydrodipicolinate reductase (DHDPR), catalyzing the conversion of dihydrodipicolinate to tetrahydrodipicolinate. However, it was shown in E.coli that the substrate of the enzymatic reaction is not dihydrodipicolinate (DHDP) but in fact (2S,4S)-4-hydroxy-2,3,4,5-tetrahydrodipicolinic acid (HTPA), the product released by the DapA-catalyzed reaction.</text>
</comment>